<gene>
    <name evidence="9" type="ORF">PHATRDRAFT_39949</name>
</gene>
<feature type="transmembrane region" description="Helical" evidence="7">
    <location>
        <begin position="255"/>
        <end position="274"/>
    </location>
</feature>
<dbReference type="KEGG" id="pti:PHATRDRAFT_39949"/>
<dbReference type="GO" id="GO:0006644">
    <property type="term" value="P:phospholipid metabolic process"/>
    <property type="evidence" value="ECO:0007669"/>
    <property type="project" value="InterPro"/>
</dbReference>
<dbReference type="InterPro" id="IPR000326">
    <property type="entry name" value="PAP2/HPO"/>
</dbReference>
<sequence>MDEETAVEFLPLQPRVSFNTSNTAKNRLARSSSTESSSPSWDIGTSSRPLVQQALCSILFGLFGWNFPRYLISIETTIQHNVPPFQKTQAGDVILDFLLNQNLTYPPTVGLMAAWSFAPHRPAHVRWHDVHASFCGLITAVGLSEGATVLLKLYIQRRRPNFYALCGFDKQLLQCTADLEKIREASFSFPSGHSSLASCGMTFLVWFFLGKILLSRWNRSTTRILCAGACVLPWGWAAFVGASRLVDQWHHPSDVLAGLLLGGLSSTIVYHIWYHPTWSDAAGHPWSLQPNERKLESFLE</sequence>
<dbReference type="SMART" id="SM00014">
    <property type="entry name" value="acidPPc"/>
    <property type="match status" value="1"/>
</dbReference>
<feature type="compositionally biased region" description="Low complexity" evidence="6">
    <location>
        <begin position="31"/>
        <end position="40"/>
    </location>
</feature>
<dbReference type="PaxDb" id="2850-Phatr39949"/>
<evidence type="ECO:0000256" key="1">
    <source>
        <dbReference type="ARBA" id="ARBA00004141"/>
    </source>
</evidence>
<feature type="transmembrane region" description="Helical" evidence="7">
    <location>
        <begin position="225"/>
        <end position="243"/>
    </location>
</feature>
<dbReference type="Gene3D" id="1.20.144.10">
    <property type="entry name" value="Phosphatidic acid phosphatase type 2/haloperoxidase"/>
    <property type="match status" value="1"/>
</dbReference>
<evidence type="ECO:0000256" key="6">
    <source>
        <dbReference type="SAM" id="MobiDB-lite"/>
    </source>
</evidence>
<organism evidence="9 10">
    <name type="scientific">Phaeodactylum tricornutum (strain CCAP 1055/1)</name>
    <dbReference type="NCBI Taxonomy" id="556484"/>
    <lineage>
        <taxon>Eukaryota</taxon>
        <taxon>Sar</taxon>
        <taxon>Stramenopiles</taxon>
        <taxon>Ochrophyta</taxon>
        <taxon>Bacillariophyta</taxon>
        <taxon>Bacillariophyceae</taxon>
        <taxon>Bacillariophycidae</taxon>
        <taxon>Naviculales</taxon>
        <taxon>Phaeodactylaceae</taxon>
        <taxon>Phaeodactylum</taxon>
    </lineage>
</organism>
<dbReference type="GO" id="GO:0008195">
    <property type="term" value="F:phosphatidate phosphatase activity"/>
    <property type="evidence" value="ECO:0007669"/>
    <property type="project" value="TreeGrafter"/>
</dbReference>
<comment type="subcellular location">
    <subcellularLocation>
        <location evidence="1">Membrane</location>
        <topology evidence="1">Multi-pass membrane protein</topology>
    </subcellularLocation>
</comment>
<name>B7GA23_PHATC</name>
<evidence type="ECO:0000256" key="5">
    <source>
        <dbReference type="ARBA" id="ARBA00023136"/>
    </source>
</evidence>
<dbReference type="EMBL" id="CM000623">
    <property type="protein sequence ID" value="EEC44664.1"/>
    <property type="molecule type" value="Genomic_DNA"/>
</dbReference>
<keyword evidence="5 7" id="KW-0472">Membrane</keyword>
<comment type="similarity">
    <text evidence="2">Belongs to the PA-phosphatase related phosphoesterase family.</text>
</comment>
<dbReference type="Pfam" id="PF01569">
    <property type="entry name" value="PAP2"/>
    <property type="match status" value="1"/>
</dbReference>
<reference evidence="9 10" key="1">
    <citation type="journal article" date="2008" name="Nature">
        <title>The Phaeodactylum genome reveals the evolutionary history of diatom genomes.</title>
        <authorList>
            <person name="Bowler C."/>
            <person name="Allen A.E."/>
            <person name="Badger J.H."/>
            <person name="Grimwood J."/>
            <person name="Jabbari K."/>
            <person name="Kuo A."/>
            <person name="Maheswari U."/>
            <person name="Martens C."/>
            <person name="Maumus F."/>
            <person name="Otillar R.P."/>
            <person name="Rayko E."/>
            <person name="Salamov A."/>
            <person name="Vandepoele K."/>
            <person name="Beszteri B."/>
            <person name="Gruber A."/>
            <person name="Heijde M."/>
            <person name="Katinka M."/>
            <person name="Mock T."/>
            <person name="Valentin K."/>
            <person name="Verret F."/>
            <person name="Berges J.A."/>
            <person name="Brownlee C."/>
            <person name="Cadoret J.P."/>
            <person name="Chiovitti A."/>
            <person name="Choi C.J."/>
            <person name="Coesel S."/>
            <person name="De Martino A."/>
            <person name="Detter J.C."/>
            <person name="Durkin C."/>
            <person name="Falciatore A."/>
            <person name="Fournet J."/>
            <person name="Haruta M."/>
            <person name="Huysman M.J."/>
            <person name="Jenkins B.D."/>
            <person name="Jiroutova K."/>
            <person name="Jorgensen R.E."/>
            <person name="Joubert Y."/>
            <person name="Kaplan A."/>
            <person name="Kroger N."/>
            <person name="Kroth P.G."/>
            <person name="La Roche J."/>
            <person name="Lindquist E."/>
            <person name="Lommer M."/>
            <person name="Martin-Jezequel V."/>
            <person name="Lopez P.J."/>
            <person name="Lucas S."/>
            <person name="Mangogna M."/>
            <person name="McGinnis K."/>
            <person name="Medlin L.K."/>
            <person name="Montsant A."/>
            <person name="Oudot-Le Secq M.P."/>
            <person name="Napoli C."/>
            <person name="Obornik M."/>
            <person name="Parker M.S."/>
            <person name="Petit J.L."/>
            <person name="Porcel B.M."/>
            <person name="Poulsen N."/>
            <person name="Robison M."/>
            <person name="Rychlewski L."/>
            <person name="Rynearson T.A."/>
            <person name="Schmutz J."/>
            <person name="Shapiro H."/>
            <person name="Siaut M."/>
            <person name="Stanley M."/>
            <person name="Sussman M.R."/>
            <person name="Taylor A.R."/>
            <person name="Vardi A."/>
            <person name="von Dassow P."/>
            <person name="Vyverman W."/>
            <person name="Willis A."/>
            <person name="Wyrwicz L.S."/>
            <person name="Rokhsar D.S."/>
            <person name="Weissenbach J."/>
            <person name="Armbrust E.V."/>
            <person name="Green B.R."/>
            <person name="Van de Peer Y."/>
            <person name="Grigoriev I.V."/>
        </authorList>
    </citation>
    <scope>NUCLEOTIDE SEQUENCE [LARGE SCALE GENOMIC DNA]</scope>
    <source>
        <strain evidence="9 10">CCAP 1055/1</strain>
    </source>
</reference>
<protein>
    <recommendedName>
        <fullName evidence="8">Phosphatidic acid phosphatase type 2/haloperoxidase domain-containing protein</fullName>
    </recommendedName>
</protein>
<evidence type="ECO:0000256" key="2">
    <source>
        <dbReference type="ARBA" id="ARBA00008816"/>
    </source>
</evidence>
<keyword evidence="4 7" id="KW-1133">Transmembrane helix</keyword>
<dbReference type="Proteomes" id="UP000000759">
    <property type="component" value="Chromosome 21"/>
</dbReference>
<proteinExistence type="inferred from homology"/>
<evidence type="ECO:0000313" key="9">
    <source>
        <dbReference type="EMBL" id="EEC44664.1"/>
    </source>
</evidence>
<evidence type="ECO:0000313" key="10">
    <source>
        <dbReference type="Proteomes" id="UP000000759"/>
    </source>
</evidence>
<dbReference type="AlphaFoldDB" id="B7GA23"/>
<reference evidence="10" key="2">
    <citation type="submission" date="2008-08" db="EMBL/GenBank/DDBJ databases">
        <authorList>
            <consortium name="Diatom Consortium"/>
            <person name="Grigoriev I."/>
            <person name="Grimwood J."/>
            <person name="Kuo A."/>
            <person name="Otillar R.P."/>
            <person name="Salamov A."/>
            <person name="Detter J.C."/>
            <person name="Lindquist E."/>
            <person name="Shapiro H."/>
            <person name="Lucas S."/>
            <person name="Glavina del Rio T."/>
            <person name="Pitluck S."/>
            <person name="Rokhsar D."/>
            <person name="Bowler C."/>
        </authorList>
    </citation>
    <scope>GENOME REANNOTATION</scope>
    <source>
        <strain evidence="10">CCAP 1055/1</strain>
    </source>
</reference>
<feature type="region of interest" description="Disordered" evidence="6">
    <location>
        <begin position="23"/>
        <end position="42"/>
    </location>
</feature>
<dbReference type="GO" id="GO:0046839">
    <property type="term" value="P:phospholipid dephosphorylation"/>
    <property type="evidence" value="ECO:0007669"/>
    <property type="project" value="TreeGrafter"/>
</dbReference>
<keyword evidence="3 7" id="KW-0812">Transmembrane</keyword>
<feature type="transmembrane region" description="Helical" evidence="7">
    <location>
        <begin position="195"/>
        <end position="213"/>
    </location>
</feature>
<evidence type="ECO:0000259" key="8">
    <source>
        <dbReference type="SMART" id="SM00014"/>
    </source>
</evidence>
<keyword evidence="10" id="KW-1185">Reference proteome</keyword>
<dbReference type="HOGENOM" id="CLU_881283_0_0_1"/>
<evidence type="ECO:0000256" key="3">
    <source>
        <dbReference type="ARBA" id="ARBA00022692"/>
    </source>
</evidence>
<dbReference type="RefSeq" id="XP_002183995.1">
    <property type="nucleotide sequence ID" value="XM_002183959.1"/>
</dbReference>
<dbReference type="eggNOG" id="KOG3030">
    <property type="taxonomic scope" value="Eukaryota"/>
</dbReference>
<feature type="domain" description="Phosphatidic acid phosphatase type 2/haloperoxidase" evidence="8">
    <location>
        <begin position="132"/>
        <end position="270"/>
    </location>
</feature>
<evidence type="ECO:0000256" key="7">
    <source>
        <dbReference type="SAM" id="Phobius"/>
    </source>
</evidence>
<accession>B7GA23</accession>
<dbReference type="STRING" id="556484.B7GA23"/>
<dbReference type="InterPro" id="IPR043216">
    <property type="entry name" value="PAP-like"/>
</dbReference>
<dbReference type="InterPro" id="IPR036938">
    <property type="entry name" value="PAP2/HPO_sf"/>
</dbReference>
<dbReference type="GO" id="GO:0016020">
    <property type="term" value="C:membrane"/>
    <property type="evidence" value="ECO:0007669"/>
    <property type="project" value="UniProtKB-SubCell"/>
</dbReference>
<dbReference type="SUPFAM" id="SSF48317">
    <property type="entry name" value="Acid phosphatase/Vanadium-dependent haloperoxidase"/>
    <property type="match status" value="1"/>
</dbReference>
<dbReference type="PANTHER" id="PTHR10165:SF35">
    <property type="entry name" value="RE23632P"/>
    <property type="match status" value="1"/>
</dbReference>
<dbReference type="OrthoDB" id="10030083at2759"/>
<dbReference type="InParanoid" id="B7GA23"/>
<dbReference type="PANTHER" id="PTHR10165">
    <property type="entry name" value="LIPID PHOSPHATE PHOSPHATASE"/>
    <property type="match status" value="1"/>
</dbReference>
<dbReference type="GeneID" id="7195564"/>
<evidence type="ECO:0000256" key="4">
    <source>
        <dbReference type="ARBA" id="ARBA00022989"/>
    </source>
</evidence>